<evidence type="ECO:0000313" key="9">
    <source>
        <dbReference type="Proteomes" id="UP000886885"/>
    </source>
</evidence>
<dbReference type="InterPro" id="IPR038933">
    <property type="entry name" value="Ovate"/>
</dbReference>
<dbReference type="Proteomes" id="UP000886885">
    <property type="component" value="Chromosome 2A"/>
</dbReference>
<name>A0A8X8D4X1_POPTO</name>
<dbReference type="GO" id="GO:0045892">
    <property type="term" value="P:negative regulation of DNA-templated transcription"/>
    <property type="evidence" value="ECO:0007669"/>
    <property type="project" value="UniProtKB-UniRule"/>
</dbReference>
<evidence type="ECO:0000313" key="8">
    <source>
        <dbReference type="EMBL" id="KAG6787521.1"/>
    </source>
</evidence>
<dbReference type="GO" id="GO:0005634">
    <property type="term" value="C:nucleus"/>
    <property type="evidence" value="ECO:0007669"/>
    <property type="project" value="UniProtKB-SubCell"/>
</dbReference>
<sequence>MVMNFHKMPNRLKHKLSRVITSFQLCRSKDPSCPEAPAPAIHRLSPFNPKALDINYPCNLPAPPPSTPYYKCQVSRKTMSVGCKCQSRSCPRCCMSDWSIESPDFACKEEARRQAKPHLNVPFSFSDESGDMSPFMVTGKNKNGEINIKKNKVKTGVLSVDTSGCFSSTDVAGEENETLLCTSRSFSYDSSCEFSHSLDTIARKSEYHEAFNKPIGNKKVISRKVDGRVKESVAVVKKSQNPHRDFKRSMLEMILERQIFEAEDLEELLQCFLSLNSRQYHGVIVQAFSEVWEIVFCDSPVKKRASIRN</sequence>
<accession>A0A8X8D4X1</accession>
<keyword evidence="4 6" id="KW-0804">Transcription</keyword>
<dbReference type="EMBL" id="JAAWWB010000003">
    <property type="protein sequence ID" value="KAG6787521.1"/>
    <property type="molecule type" value="Genomic_DNA"/>
</dbReference>
<keyword evidence="2 6" id="KW-0678">Repressor</keyword>
<evidence type="ECO:0000256" key="3">
    <source>
        <dbReference type="ARBA" id="ARBA00023015"/>
    </source>
</evidence>
<protein>
    <recommendedName>
        <fullName evidence="6">Transcription repressor</fullName>
    </recommendedName>
    <alternativeName>
        <fullName evidence="6">Ovate family protein</fullName>
    </alternativeName>
</protein>
<comment type="caution">
    <text evidence="8">The sequence shown here is derived from an EMBL/GenBank/DDBJ whole genome shotgun (WGS) entry which is preliminary data.</text>
</comment>
<evidence type="ECO:0000256" key="2">
    <source>
        <dbReference type="ARBA" id="ARBA00022491"/>
    </source>
</evidence>
<comment type="function">
    <text evidence="6">Transcriptional repressor that regulates multiple aspects of plant growth and development.</text>
</comment>
<dbReference type="AlphaFoldDB" id="A0A8X8D4X1"/>
<dbReference type="OrthoDB" id="1928390at2759"/>
<feature type="domain" description="OVATE" evidence="7">
    <location>
        <begin position="235"/>
        <end position="294"/>
    </location>
</feature>
<comment type="subcellular location">
    <subcellularLocation>
        <location evidence="1 6">Nucleus</location>
    </subcellularLocation>
</comment>
<dbReference type="Pfam" id="PF04844">
    <property type="entry name" value="Ovate"/>
    <property type="match status" value="1"/>
</dbReference>
<keyword evidence="3 6" id="KW-0805">Transcription regulation</keyword>
<dbReference type="PANTHER" id="PTHR33057:SF224">
    <property type="entry name" value="TRANSCRIPTION REPRESSOR"/>
    <property type="match status" value="1"/>
</dbReference>
<evidence type="ECO:0000256" key="6">
    <source>
        <dbReference type="RuleBase" id="RU367028"/>
    </source>
</evidence>
<gene>
    <name evidence="8" type="ORF">POTOM_009162</name>
</gene>
<dbReference type="PROSITE" id="PS51754">
    <property type="entry name" value="OVATE"/>
    <property type="match status" value="1"/>
</dbReference>
<keyword evidence="9" id="KW-1185">Reference proteome</keyword>
<dbReference type="PANTHER" id="PTHR33057">
    <property type="entry name" value="TRANSCRIPTION REPRESSOR OFP7-RELATED"/>
    <property type="match status" value="1"/>
</dbReference>
<organism evidence="8 9">
    <name type="scientific">Populus tomentosa</name>
    <name type="common">Chinese white poplar</name>
    <dbReference type="NCBI Taxonomy" id="118781"/>
    <lineage>
        <taxon>Eukaryota</taxon>
        <taxon>Viridiplantae</taxon>
        <taxon>Streptophyta</taxon>
        <taxon>Embryophyta</taxon>
        <taxon>Tracheophyta</taxon>
        <taxon>Spermatophyta</taxon>
        <taxon>Magnoliopsida</taxon>
        <taxon>eudicotyledons</taxon>
        <taxon>Gunneridae</taxon>
        <taxon>Pentapetalae</taxon>
        <taxon>rosids</taxon>
        <taxon>fabids</taxon>
        <taxon>Malpighiales</taxon>
        <taxon>Salicaceae</taxon>
        <taxon>Saliceae</taxon>
        <taxon>Populus</taxon>
    </lineage>
</organism>
<keyword evidence="5 6" id="KW-0539">Nucleus</keyword>
<evidence type="ECO:0000256" key="1">
    <source>
        <dbReference type="ARBA" id="ARBA00004123"/>
    </source>
</evidence>
<evidence type="ECO:0000256" key="5">
    <source>
        <dbReference type="ARBA" id="ARBA00023242"/>
    </source>
</evidence>
<evidence type="ECO:0000256" key="4">
    <source>
        <dbReference type="ARBA" id="ARBA00023163"/>
    </source>
</evidence>
<dbReference type="InterPro" id="IPR006458">
    <property type="entry name" value="Ovate_C"/>
</dbReference>
<dbReference type="NCBIfam" id="TIGR01568">
    <property type="entry name" value="A_thal_3678"/>
    <property type="match status" value="1"/>
</dbReference>
<proteinExistence type="predicted"/>
<reference evidence="8" key="1">
    <citation type="journal article" date="2020" name="bioRxiv">
        <title>Hybrid origin of Populus tomentosa Carr. identified through genome sequencing and phylogenomic analysis.</title>
        <authorList>
            <person name="An X."/>
            <person name="Gao K."/>
            <person name="Chen Z."/>
            <person name="Li J."/>
            <person name="Yang X."/>
            <person name="Yang X."/>
            <person name="Zhou J."/>
            <person name="Guo T."/>
            <person name="Zhao T."/>
            <person name="Huang S."/>
            <person name="Miao D."/>
            <person name="Khan W.U."/>
            <person name="Rao P."/>
            <person name="Ye M."/>
            <person name="Lei B."/>
            <person name="Liao W."/>
            <person name="Wang J."/>
            <person name="Ji L."/>
            <person name="Li Y."/>
            <person name="Guo B."/>
            <person name="Mustafa N.S."/>
            <person name="Li S."/>
            <person name="Yun Q."/>
            <person name="Keller S.R."/>
            <person name="Mao J."/>
            <person name="Zhang R."/>
            <person name="Strauss S.H."/>
        </authorList>
    </citation>
    <scope>NUCLEOTIDE SEQUENCE</scope>
    <source>
        <strain evidence="8">GM15</strain>
        <tissue evidence="8">Leaf</tissue>
    </source>
</reference>
<evidence type="ECO:0000259" key="7">
    <source>
        <dbReference type="PROSITE" id="PS51754"/>
    </source>
</evidence>